<evidence type="ECO:0000256" key="8">
    <source>
        <dbReference type="ARBA" id="ARBA00038120"/>
    </source>
</evidence>
<evidence type="ECO:0000256" key="2">
    <source>
        <dbReference type="ARBA" id="ARBA00022475"/>
    </source>
</evidence>
<keyword evidence="3 11" id="KW-0328">Glycosyltransferase</keyword>
<evidence type="ECO:0000256" key="9">
    <source>
        <dbReference type="ARBA" id="ARBA00040345"/>
    </source>
</evidence>
<gene>
    <name evidence="11" type="ORF">ACFQDO_03935</name>
</gene>
<dbReference type="GO" id="GO:0016757">
    <property type="term" value="F:glycosyltransferase activity"/>
    <property type="evidence" value="ECO:0007669"/>
    <property type="project" value="UniProtKB-KW"/>
</dbReference>
<comment type="pathway">
    <text evidence="7">Carotenoid biosynthesis; staphyloxanthin biosynthesis; staphyloxanthin from farnesyl diphosphate: step 4/5.</text>
</comment>
<dbReference type="CDD" id="cd00761">
    <property type="entry name" value="Glyco_tranf_GTA_type"/>
    <property type="match status" value="1"/>
</dbReference>
<dbReference type="PANTHER" id="PTHR43646">
    <property type="entry name" value="GLYCOSYLTRANSFERASE"/>
    <property type="match status" value="1"/>
</dbReference>
<accession>A0ABW1JBS3</accession>
<dbReference type="Pfam" id="PF00535">
    <property type="entry name" value="Glycos_transf_2"/>
    <property type="match status" value="1"/>
</dbReference>
<dbReference type="RefSeq" id="WP_345717123.1">
    <property type="nucleotide sequence ID" value="NZ_BAABFP010000005.1"/>
</dbReference>
<dbReference type="Proteomes" id="UP001596189">
    <property type="component" value="Unassembled WGS sequence"/>
</dbReference>
<dbReference type="SUPFAM" id="SSF53448">
    <property type="entry name" value="Nucleotide-diphospho-sugar transferases"/>
    <property type="match status" value="1"/>
</dbReference>
<evidence type="ECO:0000313" key="12">
    <source>
        <dbReference type="Proteomes" id="UP001596189"/>
    </source>
</evidence>
<keyword evidence="4 11" id="KW-0808">Transferase</keyword>
<dbReference type="Gene3D" id="3.90.550.10">
    <property type="entry name" value="Spore Coat Polysaccharide Biosynthesis Protein SpsA, Chain A"/>
    <property type="match status" value="1"/>
</dbReference>
<evidence type="ECO:0000256" key="7">
    <source>
        <dbReference type="ARBA" id="ARBA00037904"/>
    </source>
</evidence>
<name>A0ABW1JBS3_9ACTN</name>
<keyword evidence="12" id="KW-1185">Reference proteome</keyword>
<evidence type="ECO:0000256" key="4">
    <source>
        <dbReference type="ARBA" id="ARBA00022679"/>
    </source>
</evidence>
<evidence type="ECO:0000259" key="10">
    <source>
        <dbReference type="Pfam" id="PF00535"/>
    </source>
</evidence>
<reference evidence="12" key="1">
    <citation type="journal article" date="2019" name="Int. J. Syst. Evol. Microbiol.">
        <title>The Global Catalogue of Microorganisms (GCM) 10K type strain sequencing project: providing services to taxonomists for standard genome sequencing and annotation.</title>
        <authorList>
            <consortium name="The Broad Institute Genomics Platform"/>
            <consortium name="The Broad Institute Genome Sequencing Center for Infectious Disease"/>
            <person name="Wu L."/>
            <person name="Ma J."/>
        </authorList>
    </citation>
    <scope>NUCLEOTIDE SEQUENCE [LARGE SCALE GENOMIC DNA]</scope>
    <source>
        <strain evidence="12">KACC 14249</strain>
    </source>
</reference>
<dbReference type="InterPro" id="IPR029044">
    <property type="entry name" value="Nucleotide-diphossugar_trans"/>
</dbReference>
<evidence type="ECO:0000256" key="3">
    <source>
        <dbReference type="ARBA" id="ARBA00022676"/>
    </source>
</evidence>
<keyword evidence="5" id="KW-0472">Membrane</keyword>
<comment type="caution">
    <text evidence="11">The sequence shown here is derived from an EMBL/GenBank/DDBJ whole genome shotgun (WGS) entry which is preliminary data.</text>
</comment>
<evidence type="ECO:0000256" key="1">
    <source>
        <dbReference type="ARBA" id="ARBA00004236"/>
    </source>
</evidence>
<sequence length="244" mass="25307">MSGLGVPVPDVAAVVVVVPARNERERLTDCLATLAVAAGASALPVHVVVVLDRCTDGTEVVLTAFPQVVAAVIDVDAPGGGGVGRARQLGVRVGLSLVPHLEPECVWVCSTDADSQVPPNWINHQVALADAGADLVLGTVELDVAHVGWQARYGEKIGADGSHSHVHGANLGVRASAYHQAGGWPDLRAHEDLHLTRAILGAAFARVTTTSINPVRTSARLQARAPAGLASDLRALHDLRHPAT</sequence>
<comment type="function">
    <text evidence="6">Catalyzes the glycosylation of 4,4'-diaponeurosporenoate, i.e. the esterification of glucose at the C1'' position with the carboxyl group of 4,4'-diaponeurosporenic acid, to form glycosyl-4,4'-diaponeurosporenoate. This is a step in the biosynthesis of staphyloxanthin, an orange pigment present in most staphylococci strains.</text>
</comment>
<organism evidence="11 12">
    <name type="scientific">Angustibacter luteus</name>
    <dbReference type="NCBI Taxonomy" id="658456"/>
    <lineage>
        <taxon>Bacteria</taxon>
        <taxon>Bacillati</taxon>
        <taxon>Actinomycetota</taxon>
        <taxon>Actinomycetes</taxon>
        <taxon>Kineosporiales</taxon>
        <taxon>Kineosporiaceae</taxon>
    </lineage>
</organism>
<proteinExistence type="inferred from homology"/>
<dbReference type="InterPro" id="IPR001173">
    <property type="entry name" value="Glyco_trans_2-like"/>
</dbReference>
<comment type="similarity">
    <text evidence="8">Belongs to the glycosyltransferase 2 family. CrtQ subfamily.</text>
</comment>
<dbReference type="PANTHER" id="PTHR43646:SF2">
    <property type="entry name" value="GLYCOSYLTRANSFERASE 2-LIKE DOMAIN-CONTAINING PROTEIN"/>
    <property type="match status" value="1"/>
</dbReference>
<protein>
    <recommendedName>
        <fullName evidence="9">4,4'-diaponeurosporenoate glycosyltransferase</fullName>
    </recommendedName>
</protein>
<dbReference type="EMBL" id="JBHSRD010000002">
    <property type="protein sequence ID" value="MFC6006273.1"/>
    <property type="molecule type" value="Genomic_DNA"/>
</dbReference>
<evidence type="ECO:0000313" key="11">
    <source>
        <dbReference type="EMBL" id="MFC6006273.1"/>
    </source>
</evidence>
<keyword evidence="2" id="KW-1003">Cell membrane</keyword>
<feature type="domain" description="Glycosyltransferase 2-like" evidence="10">
    <location>
        <begin position="16"/>
        <end position="142"/>
    </location>
</feature>
<comment type="subcellular location">
    <subcellularLocation>
        <location evidence="1">Cell membrane</location>
    </subcellularLocation>
</comment>
<evidence type="ECO:0000256" key="5">
    <source>
        <dbReference type="ARBA" id="ARBA00023136"/>
    </source>
</evidence>
<evidence type="ECO:0000256" key="6">
    <source>
        <dbReference type="ARBA" id="ARBA00037281"/>
    </source>
</evidence>